<evidence type="ECO:0000256" key="5">
    <source>
        <dbReference type="PROSITE-ProRule" id="PRU10141"/>
    </source>
</evidence>
<dbReference type="InterPro" id="IPR050167">
    <property type="entry name" value="Ser_Thr_protein_kinase"/>
</dbReference>
<dbReference type="PROSITE" id="PS00108">
    <property type="entry name" value="PROTEIN_KINASE_ST"/>
    <property type="match status" value="1"/>
</dbReference>
<proteinExistence type="predicted"/>
<dbReference type="InterPro" id="IPR011009">
    <property type="entry name" value="Kinase-like_dom_sf"/>
</dbReference>
<dbReference type="PANTHER" id="PTHR23257:SF963">
    <property type="entry name" value="AT08303P"/>
    <property type="match status" value="1"/>
</dbReference>
<dbReference type="InterPro" id="IPR000719">
    <property type="entry name" value="Prot_kinase_dom"/>
</dbReference>
<feature type="compositionally biased region" description="Low complexity" evidence="6">
    <location>
        <begin position="123"/>
        <end position="138"/>
    </location>
</feature>
<dbReference type="SMART" id="SM00220">
    <property type="entry name" value="S_TKc"/>
    <property type="match status" value="1"/>
</dbReference>
<keyword evidence="3" id="KW-0418">Kinase</keyword>
<protein>
    <recommendedName>
        <fullName evidence="7">Protein kinase domain-containing protein</fullName>
    </recommendedName>
</protein>
<feature type="binding site" evidence="5">
    <location>
        <position position="446"/>
    </location>
    <ligand>
        <name>ATP</name>
        <dbReference type="ChEBI" id="CHEBI:30616"/>
    </ligand>
</feature>
<feature type="region of interest" description="Disordered" evidence="6">
    <location>
        <begin position="240"/>
        <end position="263"/>
    </location>
</feature>
<dbReference type="GO" id="GO:0005524">
    <property type="term" value="F:ATP binding"/>
    <property type="evidence" value="ECO:0007669"/>
    <property type="project" value="UniProtKB-UniRule"/>
</dbReference>
<dbReference type="PANTHER" id="PTHR23257">
    <property type="entry name" value="SERINE-THREONINE PROTEIN KINASE"/>
    <property type="match status" value="1"/>
</dbReference>
<dbReference type="EMBL" id="GDKF01008721">
    <property type="protein sequence ID" value="JAT69901.1"/>
    <property type="molecule type" value="Transcribed_RNA"/>
</dbReference>
<keyword evidence="4 5" id="KW-0067">ATP-binding</keyword>
<evidence type="ECO:0000256" key="6">
    <source>
        <dbReference type="SAM" id="MobiDB-lite"/>
    </source>
</evidence>
<feature type="region of interest" description="Disordered" evidence="6">
    <location>
        <begin position="79"/>
        <end position="175"/>
    </location>
</feature>
<evidence type="ECO:0000256" key="4">
    <source>
        <dbReference type="ARBA" id="ARBA00022840"/>
    </source>
</evidence>
<dbReference type="Gene3D" id="3.30.200.20">
    <property type="entry name" value="Phosphorylase Kinase, domain 1"/>
    <property type="match status" value="1"/>
</dbReference>
<dbReference type="SUPFAM" id="SSF56112">
    <property type="entry name" value="Protein kinase-like (PK-like)"/>
    <property type="match status" value="1"/>
</dbReference>
<feature type="compositionally biased region" description="Low complexity" evidence="6">
    <location>
        <begin position="79"/>
        <end position="91"/>
    </location>
</feature>
<evidence type="ECO:0000259" key="7">
    <source>
        <dbReference type="PROSITE" id="PS50011"/>
    </source>
</evidence>
<dbReference type="PROSITE" id="PS00107">
    <property type="entry name" value="PROTEIN_KINASE_ATP"/>
    <property type="match status" value="1"/>
</dbReference>
<organism evidence="8">
    <name type="scientific">Auxenochlorella protothecoides</name>
    <name type="common">Green microalga</name>
    <name type="synonym">Chlorella protothecoides</name>
    <dbReference type="NCBI Taxonomy" id="3075"/>
    <lineage>
        <taxon>Eukaryota</taxon>
        <taxon>Viridiplantae</taxon>
        <taxon>Chlorophyta</taxon>
        <taxon>core chlorophytes</taxon>
        <taxon>Trebouxiophyceae</taxon>
        <taxon>Chlorellales</taxon>
        <taxon>Chlorellaceae</taxon>
        <taxon>Auxenochlorella</taxon>
    </lineage>
</organism>
<evidence type="ECO:0000256" key="1">
    <source>
        <dbReference type="ARBA" id="ARBA00022679"/>
    </source>
</evidence>
<accession>A0A1D1ZSU6</accession>
<keyword evidence="1" id="KW-0808">Transferase</keyword>
<dbReference type="GO" id="GO:0004672">
    <property type="term" value="F:protein kinase activity"/>
    <property type="evidence" value="ECO:0007669"/>
    <property type="project" value="InterPro"/>
</dbReference>
<feature type="non-terminal residue" evidence="8">
    <location>
        <position position="1"/>
    </location>
</feature>
<reference evidence="8" key="1">
    <citation type="submission" date="2015-08" db="EMBL/GenBank/DDBJ databases">
        <authorList>
            <person name="Babu N.S."/>
            <person name="Beckwith C.J."/>
            <person name="Beseler K.G."/>
            <person name="Brison A."/>
            <person name="Carone J.V."/>
            <person name="Caskin T.P."/>
            <person name="Diamond M."/>
            <person name="Durham M.E."/>
            <person name="Foxe J.M."/>
            <person name="Go M."/>
            <person name="Henderson B.A."/>
            <person name="Jones I.B."/>
            <person name="McGettigan J.A."/>
            <person name="Micheletti S.J."/>
            <person name="Nasrallah M.E."/>
            <person name="Ortiz D."/>
            <person name="Piller C.R."/>
            <person name="Privatt S.R."/>
            <person name="Schneider S.L."/>
            <person name="Sharp S."/>
            <person name="Smith T.C."/>
            <person name="Stanton J.D."/>
            <person name="Ullery H.E."/>
            <person name="Wilson R.J."/>
            <person name="Serrano M.G."/>
            <person name="Buck G."/>
            <person name="Lee V."/>
            <person name="Wang Y."/>
            <person name="Carvalho R."/>
            <person name="Voegtly L."/>
            <person name="Shi R."/>
            <person name="Duckworth R."/>
            <person name="Johnson A."/>
            <person name="Loviza R."/>
            <person name="Walstead R."/>
            <person name="Shah Z."/>
            <person name="Kiflezghi M."/>
            <person name="Wade K."/>
            <person name="Ball S.L."/>
            <person name="Bradley K.W."/>
            <person name="Asai D.J."/>
            <person name="Bowman C.A."/>
            <person name="Russell D.A."/>
            <person name="Pope W.H."/>
            <person name="Jacobs-Sera D."/>
            <person name="Hendrix R.W."/>
            <person name="Hatfull G.F."/>
        </authorList>
    </citation>
    <scope>NUCLEOTIDE SEQUENCE</scope>
</reference>
<dbReference type="Gene3D" id="1.10.510.10">
    <property type="entry name" value="Transferase(Phosphotransferase) domain 1"/>
    <property type="match status" value="1"/>
</dbReference>
<sequence length="757" mass="77700">ALAAAQLQSLGAAAAEARREVLVATEKLLQLQAAAASAAAAAGAALGASGGSGAGASASPPGVPFWPGTLAPIATGMGAPASAPASAQLSAGGVGGGSPHHSVRSLGDPGQLHGLPGRPPSFPGVAPAPGVASGGLPPFVSAHPPAAPSSRLPSVGSVNASAAPTGTTTGTSATSAGLGSIPSWLLHAQTGTMKVVVTSGGAFARLTSVEFDYSGGETRLVTVPVGCDLSTLRETLARVTRTSGASADNGAGRSGGEAGGAPHRAPVLKYKLPSDPSVWVDMLDDEDVQMMFDEWAEFTGGRRSAARMHIFVEWQRRGTGASAGEAGVTLSGSRSLRVSAGLGRVETVREVDEDASSGSMAAEALAVQAAIDSEEGAVAAAAAARAEGAGSGTPARRGRRSLDVRAIMEKMELIMAEDVTLVRFLGSGGYGDVYLGRWHSCEVAVKCLAPSLFFQGGDTGRVNRAAIADLIREADMLGSMRHPNIVWVYGLVLPELAGAAGGDGATPGARELLDAIAARAFSAAALPGALRPPALVAEYMAGGSLKGALARHADMVAGVATRVMLAMDTAKGMAYLHAKNIIHFDLKSGNLLLGYRDKRPVCKVADFGLSKQKVDTYVSGVTSQRGTLPYTAPEVIRTPNRVTEKADVFSFGVIMWELWTGREPYENLNYHALMHQLAMPDSHVRPPLPGAPDWDVPGEAPPELAPGWRVLLEKCWADDPDERPSFPDIVKELRNMVGVLRAEARSASARLASNASA</sequence>
<feature type="compositionally biased region" description="Low complexity" evidence="6">
    <location>
        <begin position="160"/>
        <end position="175"/>
    </location>
</feature>
<keyword evidence="2 5" id="KW-0547">Nucleotide-binding</keyword>
<dbReference type="Pfam" id="PF00069">
    <property type="entry name" value="Pkinase"/>
    <property type="match status" value="1"/>
</dbReference>
<dbReference type="GO" id="GO:0007165">
    <property type="term" value="P:signal transduction"/>
    <property type="evidence" value="ECO:0007669"/>
    <property type="project" value="TreeGrafter"/>
</dbReference>
<dbReference type="InterPro" id="IPR008271">
    <property type="entry name" value="Ser/Thr_kinase_AS"/>
</dbReference>
<dbReference type="GO" id="GO:0005737">
    <property type="term" value="C:cytoplasm"/>
    <property type="evidence" value="ECO:0007669"/>
    <property type="project" value="TreeGrafter"/>
</dbReference>
<dbReference type="AlphaFoldDB" id="A0A1D1ZSU6"/>
<name>A0A1D1ZSU6_AUXPR</name>
<evidence type="ECO:0000313" key="8">
    <source>
        <dbReference type="EMBL" id="JAT69901.1"/>
    </source>
</evidence>
<evidence type="ECO:0000256" key="2">
    <source>
        <dbReference type="ARBA" id="ARBA00022741"/>
    </source>
</evidence>
<dbReference type="PROSITE" id="PS50011">
    <property type="entry name" value="PROTEIN_KINASE_DOM"/>
    <property type="match status" value="1"/>
</dbReference>
<dbReference type="InterPro" id="IPR017441">
    <property type="entry name" value="Protein_kinase_ATP_BS"/>
</dbReference>
<feature type="domain" description="Protein kinase" evidence="7">
    <location>
        <begin position="419"/>
        <end position="737"/>
    </location>
</feature>
<gene>
    <name evidence="8" type="ORF">g.34608</name>
</gene>
<evidence type="ECO:0000256" key="3">
    <source>
        <dbReference type="ARBA" id="ARBA00022777"/>
    </source>
</evidence>